<name>A0A0C2WKB4_AMAMK</name>
<dbReference type="Proteomes" id="UP000054549">
    <property type="component" value="Unassembled WGS sequence"/>
</dbReference>
<feature type="non-terminal residue" evidence="1">
    <location>
        <position position="65"/>
    </location>
</feature>
<dbReference type="EMBL" id="KN818277">
    <property type="protein sequence ID" value="KIL61987.1"/>
    <property type="molecule type" value="Genomic_DNA"/>
</dbReference>
<organism evidence="1 2">
    <name type="scientific">Amanita muscaria (strain Koide BX008)</name>
    <dbReference type="NCBI Taxonomy" id="946122"/>
    <lineage>
        <taxon>Eukaryota</taxon>
        <taxon>Fungi</taxon>
        <taxon>Dikarya</taxon>
        <taxon>Basidiomycota</taxon>
        <taxon>Agaricomycotina</taxon>
        <taxon>Agaricomycetes</taxon>
        <taxon>Agaricomycetidae</taxon>
        <taxon>Agaricales</taxon>
        <taxon>Pluteineae</taxon>
        <taxon>Amanitaceae</taxon>
        <taxon>Amanita</taxon>
    </lineage>
</organism>
<evidence type="ECO:0000313" key="2">
    <source>
        <dbReference type="Proteomes" id="UP000054549"/>
    </source>
</evidence>
<proteinExistence type="predicted"/>
<sequence>SPCIRLNDDVLREVFIHCISGPERCFVLGEEHSIRKAPQLSVSRVCSSWRDIALLTPQLWNKISI</sequence>
<dbReference type="AlphaFoldDB" id="A0A0C2WKB4"/>
<protein>
    <submittedName>
        <fullName evidence="1">Uncharacterized protein</fullName>
    </submittedName>
</protein>
<dbReference type="InParanoid" id="A0A0C2WKB4"/>
<gene>
    <name evidence="1" type="ORF">M378DRAFT_33407</name>
</gene>
<dbReference type="Gene3D" id="1.20.1280.50">
    <property type="match status" value="1"/>
</dbReference>
<dbReference type="OrthoDB" id="3016965at2759"/>
<keyword evidence="2" id="KW-1185">Reference proteome</keyword>
<accession>A0A0C2WKB4</accession>
<dbReference type="HOGENOM" id="CLU_018544_6_1_1"/>
<feature type="non-terminal residue" evidence="1">
    <location>
        <position position="1"/>
    </location>
</feature>
<evidence type="ECO:0000313" key="1">
    <source>
        <dbReference type="EMBL" id="KIL61987.1"/>
    </source>
</evidence>
<reference evidence="1 2" key="1">
    <citation type="submission" date="2014-04" db="EMBL/GenBank/DDBJ databases">
        <title>Evolutionary Origins and Diversification of the Mycorrhizal Mutualists.</title>
        <authorList>
            <consortium name="DOE Joint Genome Institute"/>
            <consortium name="Mycorrhizal Genomics Consortium"/>
            <person name="Kohler A."/>
            <person name="Kuo A."/>
            <person name="Nagy L.G."/>
            <person name="Floudas D."/>
            <person name="Copeland A."/>
            <person name="Barry K.W."/>
            <person name="Cichocki N."/>
            <person name="Veneault-Fourrey C."/>
            <person name="LaButti K."/>
            <person name="Lindquist E.A."/>
            <person name="Lipzen A."/>
            <person name="Lundell T."/>
            <person name="Morin E."/>
            <person name="Murat C."/>
            <person name="Riley R."/>
            <person name="Ohm R."/>
            <person name="Sun H."/>
            <person name="Tunlid A."/>
            <person name="Henrissat B."/>
            <person name="Grigoriev I.V."/>
            <person name="Hibbett D.S."/>
            <person name="Martin F."/>
        </authorList>
    </citation>
    <scope>NUCLEOTIDE SEQUENCE [LARGE SCALE GENOMIC DNA]</scope>
    <source>
        <strain evidence="1 2">Koide BX008</strain>
    </source>
</reference>